<dbReference type="AlphaFoldDB" id="A0A5K1K4P8"/>
<reference evidence="2" key="1">
    <citation type="submission" date="2019-10" db="EMBL/GenBank/DDBJ databases">
        <authorList>
            <person name="Nor Muhammad N."/>
        </authorList>
    </citation>
    <scope>NUCLEOTIDE SEQUENCE</scope>
</reference>
<keyword evidence="2" id="KW-0378">Hydrolase</keyword>
<gene>
    <name evidence="2" type="primary">Q00903</name>
</gene>
<feature type="region of interest" description="Disordered" evidence="1">
    <location>
        <begin position="61"/>
        <end position="106"/>
    </location>
</feature>
<accession>A0A5K1K4P8</accession>
<name>A0A5K1K4P8_9APHY</name>
<proteinExistence type="predicted"/>
<protein>
    <submittedName>
        <fullName evidence="2">Beta-glucosidase (EC)</fullName>
        <ecNumber evidence="2">3.2.1.21</ecNumber>
    </submittedName>
</protein>
<feature type="compositionally biased region" description="Basic and acidic residues" evidence="1">
    <location>
        <begin position="64"/>
        <end position="74"/>
    </location>
</feature>
<dbReference type="EC" id="3.2.1.21" evidence="2"/>
<keyword evidence="2" id="KW-0326">Glycosidase</keyword>
<evidence type="ECO:0000313" key="2">
    <source>
        <dbReference type="EMBL" id="VWP01195.1"/>
    </source>
</evidence>
<dbReference type="EMBL" id="LR729173">
    <property type="protein sequence ID" value="VWP01195.1"/>
    <property type="molecule type" value="Genomic_DNA"/>
</dbReference>
<sequence>MPLGRIYTGTLLSTLNSRTTLREELYSGASMVGERLAERMRRIPKEIGVAVEQDVQMDPLGGVDLKHAHHDDASHGVGLDSEADYSSQTQTRDRKVPAGDLEFQAV</sequence>
<evidence type="ECO:0000256" key="1">
    <source>
        <dbReference type="SAM" id="MobiDB-lite"/>
    </source>
</evidence>
<organism evidence="2">
    <name type="scientific">Ganoderma boninense</name>
    <dbReference type="NCBI Taxonomy" id="34458"/>
    <lineage>
        <taxon>Eukaryota</taxon>
        <taxon>Fungi</taxon>
        <taxon>Dikarya</taxon>
        <taxon>Basidiomycota</taxon>
        <taxon>Agaricomycotina</taxon>
        <taxon>Agaricomycetes</taxon>
        <taxon>Polyporales</taxon>
        <taxon>Polyporaceae</taxon>
        <taxon>Ganoderma</taxon>
    </lineage>
</organism>
<dbReference type="GO" id="GO:0008422">
    <property type="term" value="F:beta-glucosidase activity"/>
    <property type="evidence" value="ECO:0007669"/>
    <property type="project" value="UniProtKB-EC"/>
</dbReference>